<sequence>MLPLSGLGLRALRSLVVTLDLDRRSHRASSIEHGVTTHPPDPSTGALLKGKWQVESKVQGPRSKVQGFAWAARHSIGSGSQRFGPQAASASTYTFHSLLPSQRRRQPLATWDTAPSAVPTGGKRASVVPADGRPMAARNTRNTRNTQHATCNTRSDAGPDRWTAQRRSQWWPRCRRSSCIIIIIIIIISTGSPTACHSTKEPALQQKKKKKKEKKEKKKKPGPR</sequence>
<evidence type="ECO:0000313" key="3">
    <source>
        <dbReference type="Proteomes" id="UP000799776"/>
    </source>
</evidence>
<feature type="region of interest" description="Disordered" evidence="1">
    <location>
        <begin position="112"/>
        <end position="168"/>
    </location>
</feature>
<feature type="compositionally biased region" description="Basic residues" evidence="1">
    <location>
        <begin position="206"/>
        <end position="224"/>
    </location>
</feature>
<dbReference type="AlphaFoldDB" id="A0A6A5YCN6"/>
<feature type="region of interest" description="Disordered" evidence="1">
    <location>
        <begin position="193"/>
        <end position="224"/>
    </location>
</feature>
<evidence type="ECO:0000313" key="2">
    <source>
        <dbReference type="EMBL" id="KAF2089439.1"/>
    </source>
</evidence>
<organism evidence="2 3">
    <name type="scientific">Saccharata proteae CBS 121410</name>
    <dbReference type="NCBI Taxonomy" id="1314787"/>
    <lineage>
        <taxon>Eukaryota</taxon>
        <taxon>Fungi</taxon>
        <taxon>Dikarya</taxon>
        <taxon>Ascomycota</taxon>
        <taxon>Pezizomycotina</taxon>
        <taxon>Dothideomycetes</taxon>
        <taxon>Dothideomycetes incertae sedis</taxon>
        <taxon>Botryosphaeriales</taxon>
        <taxon>Saccharataceae</taxon>
        <taxon>Saccharata</taxon>
    </lineage>
</organism>
<gene>
    <name evidence="2" type="ORF">K490DRAFT_55047</name>
</gene>
<dbReference type="Proteomes" id="UP000799776">
    <property type="component" value="Unassembled WGS sequence"/>
</dbReference>
<dbReference type="EMBL" id="ML978714">
    <property type="protein sequence ID" value="KAF2089439.1"/>
    <property type="molecule type" value="Genomic_DNA"/>
</dbReference>
<evidence type="ECO:0000256" key="1">
    <source>
        <dbReference type="SAM" id="MobiDB-lite"/>
    </source>
</evidence>
<protein>
    <submittedName>
        <fullName evidence="2">Uncharacterized protein</fullName>
    </submittedName>
</protein>
<reference evidence="2" key="1">
    <citation type="journal article" date="2020" name="Stud. Mycol.">
        <title>101 Dothideomycetes genomes: a test case for predicting lifestyles and emergence of pathogens.</title>
        <authorList>
            <person name="Haridas S."/>
            <person name="Albert R."/>
            <person name="Binder M."/>
            <person name="Bloem J."/>
            <person name="Labutti K."/>
            <person name="Salamov A."/>
            <person name="Andreopoulos B."/>
            <person name="Baker S."/>
            <person name="Barry K."/>
            <person name="Bills G."/>
            <person name="Bluhm B."/>
            <person name="Cannon C."/>
            <person name="Castanera R."/>
            <person name="Culley D."/>
            <person name="Daum C."/>
            <person name="Ezra D."/>
            <person name="Gonzalez J."/>
            <person name="Henrissat B."/>
            <person name="Kuo A."/>
            <person name="Liang C."/>
            <person name="Lipzen A."/>
            <person name="Lutzoni F."/>
            <person name="Magnuson J."/>
            <person name="Mondo S."/>
            <person name="Nolan M."/>
            <person name="Ohm R."/>
            <person name="Pangilinan J."/>
            <person name="Park H.-J."/>
            <person name="Ramirez L."/>
            <person name="Alfaro M."/>
            <person name="Sun H."/>
            <person name="Tritt A."/>
            <person name="Yoshinaga Y."/>
            <person name="Zwiers L.-H."/>
            <person name="Turgeon B."/>
            <person name="Goodwin S."/>
            <person name="Spatafora J."/>
            <person name="Crous P."/>
            <person name="Grigoriev I."/>
        </authorList>
    </citation>
    <scope>NUCLEOTIDE SEQUENCE</scope>
    <source>
        <strain evidence="2">CBS 121410</strain>
    </source>
</reference>
<name>A0A6A5YCN6_9PEZI</name>
<accession>A0A6A5YCN6</accession>
<proteinExistence type="predicted"/>
<keyword evidence="3" id="KW-1185">Reference proteome</keyword>
<feature type="compositionally biased region" description="Polar residues" evidence="1">
    <location>
        <begin position="139"/>
        <end position="155"/>
    </location>
</feature>